<dbReference type="OrthoDB" id="6774119at2759"/>
<keyword evidence="5 7" id="KW-0175">Coiled coil</keyword>
<evidence type="ECO:0000256" key="8">
    <source>
        <dbReference type="SAM" id="Phobius"/>
    </source>
</evidence>
<evidence type="ECO:0000256" key="1">
    <source>
        <dbReference type="ARBA" id="ARBA00004167"/>
    </source>
</evidence>
<evidence type="ECO:0000313" key="9">
    <source>
        <dbReference type="EMBL" id="VEN55866.1"/>
    </source>
</evidence>
<protein>
    <recommendedName>
        <fullName evidence="2">Coiled-coil domain-containing protein 167</fullName>
    </recommendedName>
</protein>
<organism evidence="9 10">
    <name type="scientific">Callosobruchus maculatus</name>
    <name type="common">Southern cowpea weevil</name>
    <name type="synonym">Pulse bruchid</name>
    <dbReference type="NCBI Taxonomy" id="64391"/>
    <lineage>
        <taxon>Eukaryota</taxon>
        <taxon>Metazoa</taxon>
        <taxon>Ecdysozoa</taxon>
        <taxon>Arthropoda</taxon>
        <taxon>Hexapoda</taxon>
        <taxon>Insecta</taxon>
        <taxon>Pterygota</taxon>
        <taxon>Neoptera</taxon>
        <taxon>Endopterygota</taxon>
        <taxon>Coleoptera</taxon>
        <taxon>Polyphaga</taxon>
        <taxon>Cucujiformia</taxon>
        <taxon>Chrysomeloidea</taxon>
        <taxon>Chrysomelidae</taxon>
        <taxon>Bruchinae</taxon>
        <taxon>Bruchini</taxon>
        <taxon>Callosobruchus</taxon>
    </lineage>
</organism>
<dbReference type="EMBL" id="CAACVG010010454">
    <property type="protein sequence ID" value="VEN55866.1"/>
    <property type="molecule type" value="Genomic_DNA"/>
</dbReference>
<feature type="transmembrane region" description="Helical" evidence="8">
    <location>
        <begin position="110"/>
        <end position="130"/>
    </location>
</feature>
<evidence type="ECO:0000256" key="7">
    <source>
        <dbReference type="SAM" id="Coils"/>
    </source>
</evidence>
<keyword evidence="4 8" id="KW-1133">Transmembrane helix</keyword>
<keyword evidence="3 8" id="KW-0812">Transmembrane</keyword>
<proteinExistence type="predicted"/>
<evidence type="ECO:0000256" key="5">
    <source>
        <dbReference type="ARBA" id="ARBA00023054"/>
    </source>
</evidence>
<dbReference type="Proteomes" id="UP000410492">
    <property type="component" value="Unassembled WGS sequence"/>
</dbReference>
<evidence type="ECO:0000313" key="10">
    <source>
        <dbReference type="Proteomes" id="UP000410492"/>
    </source>
</evidence>
<evidence type="ECO:0000256" key="4">
    <source>
        <dbReference type="ARBA" id="ARBA00022989"/>
    </source>
</evidence>
<name>A0A653D7F6_CALMS</name>
<dbReference type="PANTHER" id="PTHR31759:SF1">
    <property type="entry name" value="COILED-COIL DOMAIN-CONTAINING PROTEIN 167"/>
    <property type="match status" value="1"/>
</dbReference>
<dbReference type="InterPro" id="IPR028194">
    <property type="entry name" value="CC167"/>
</dbReference>
<sequence>MELCYLTRTLSLGSLPKYKLLLLIRLCCFIVPTRQRDEKIFENDMFCGAAEEALKSTYSRLEAIEKKLQNENLSESKQKQLQQEVEEVRKLLKTHEDQLAHLRTHNRTTFVFVVCLMFIIFAVYMLYILVRGSEF</sequence>
<gene>
    <name evidence="9" type="ORF">CALMAC_LOCUS14929</name>
</gene>
<feature type="coiled-coil region" evidence="7">
    <location>
        <begin position="51"/>
        <end position="105"/>
    </location>
</feature>
<reference evidence="9 10" key="1">
    <citation type="submission" date="2019-01" db="EMBL/GenBank/DDBJ databases">
        <authorList>
            <person name="Sayadi A."/>
        </authorList>
    </citation>
    <scope>NUCLEOTIDE SEQUENCE [LARGE SCALE GENOMIC DNA]</scope>
</reference>
<dbReference type="Pfam" id="PF15188">
    <property type="entry name" value="CCDC-167"/>
    <property type="match status" value="1"/>
</dbReference>
<accession>A0A653D7F6</accession>
<keyword evidence="6 8" id="KW-0472">Membrane</keyword>
<evidence type="ECO:0000256" key="2">
    <source>
        <dbReference type="ARBA" id="ARBA00022350"/>
    </source>
</evidence>
<dbReference type="AlphaFoldDB" id="A0A653D7F6"/>
<dbReference type="PANTHER" id="PTHR31759">
    <property type="entry name" value="COILED-COIL DOMAIN-CONTAINING PROTEIN 167"/>
    <property type="match status" value="1"/>
</dbReference>
<evidence type="ECO:0000256" key="3">
    <source>
        <dbReference type="ARBA" id="ARBA00022692"/>
    </source>
</evidence>
<dbReference type="GO" id="GO:0016020">
    <property type="term" value="C:membrane"/>
    <property type="evidence" value="ECO:0007669"/>
    <property type="project" value="UniProtKB-SubCell"/>
</dbReference>
<evidence type="ECO:0000256" key="6">
    <source>
        <dbReference type="ARBA" id="ARBA00023136"/>
    </source>
</evidence>
<comment type="subcellular location">
    <subcellularLocation>
        <location evidence="1">Membrane</location>
        <topology evidence="1">Single-pass membrane protein</topology>
    </subcellularLocation>
</comment>
<keyword evidence="10" id="KW-1185">Reference proteome</keyword>